<evidence type="ECO:0000256" key="3">
    <source>
        <dbReference type="ARBA" id="ARBA00022801"/>
    </source>
</evidence>
<protein>
    <recommendedName>
        <fullName evidence="5">Putative 3-methyladenine DNA glycosylase</fullName>
        <ecNumber evidence="5">3.2.2.-</ecNumber>
    </recommendedName>
</protein>
<organism evidence="6 7">
    <name type="scientific">Herpetosiphon gulosus</name>
    <dbReference type="NCBI Taxonomy" id="1973496"/>
    <lineage>
        <taxon>Bacteria</taxon>
        <taxon>Bacillati</taxon>
        <taxon>Chloroflexota</taxon>
        <taxon>Chloroflexia</taxon>
        <taxon>Herpetosiphonales</taxon>
        <taxon>Herpetosiphonaceae</taxon>
        <taxon>Herpetosiphon</taxon>
    </lineage>
</organism>
<keyword evidence="7" id="KW-1185">Reference proteome</keyword>
<dbReference type="Proteomes" id="UP001428290">
    <property type="component" value="Unassembled WGS sequence"/>
</dbReference>
<dbReference type="PANTHER" id="PTHR10429:SF0">
    <property type="entry name" value="DNA-3-METHYLADENINE GLYCOSYLASE"/>
    <property type="match status" value="1"/>
</dbReference>
<evidence type="ECO:0000256" key="1">
    <source>
        <dbReference type="ARBA" id="ARBA00009232"/>
    </source>
</evidence>
<sequence>MPKILSAEFHQRHSLVVARELLGCSLVRRLATGEELRGRIVETEAYTPDDPSCHAHRRNTPRARSMFQLGGISYVYIIYGIYHCLNVVTQGLGEGSAVLIRAIEPLSGSATMAQLAQKDPAKPMRIASGPSMVCRALAVDKSLDGIDLSSQQAGLWFEQGPSIPDQAIVQTPRIGINSDPHTVAAPWRLIVADSNALSGTRRQNQGQTYQPQPDWFQKQAI</sequence>
<dbReference type="SUPFAM" id="SSF50486">
    <property type="entry name" value="FMT C-terminal domain-like"/>
    <property type="match status" value="1"/>
</dbReference>
<evidence type="ECO:0000256" key="2">
    <source>
        <dbReference type="ARBA" id="ARBA00022763"/>
    </source>
</evidence>
<dbReference type="HAMAP" id="MF_00527">
    <property type="entry name" value="3MGH"/>
    <property type="match status" value="1"/>
</dbReference>
<keyword evidence="2 5" id="KW-0227">DNA damage</keyword>
<dbReference type="EC" id="3.2.2.-" evidence="5"/>
<proteinExistence type="inferred from homology"/>
<comment type="caution">
    <text evidence="6">The sequence shown here is derived from an EMBL/GenBank/DDBJ whole genome shotgun (WGS) entry which is preliminary data.</text>
</comment>
<keyword evidence="3 5" id="KW-0378">Hydrolase</keyword>
<dbReference type="EMBL" id="BAABRU010000008">
    <property type="protein sequence ID" value="GAA5528777.1"/>
    <property type="molecule type" value="Genomic_DNA"/>
</dbReference>
<gene>
    <name evidence="6" type="ORF">Hgul01_02579</name>
</gene>
<evidence type="ECO:0000313" key="6">
    <source>
        <dbReference type="EMBL" id="GAA5528777.1"/>
    </source>
</evidence>
<dbReference type="Pfam" id="PF02245">
    <property type="entry name" value="Pur_DNA_glyco"/>
    <property type="match status" value="1"/>
</dbReference>
<accession>A0ABP9X009</accession>
<dbReference type="CDD" id="cd00540">
    <property type="entry name" value="AAG"/>
    <property type="match status" value="1"/>
</dbReference>
<dbReference type="InterPro" id="IPR011034">
    <property type="entry name" value="Formyl_transferase-like_C_sf"/>
</dbReference>
<keyword evidence="4 5" id="KW-0234">DNA repair</keyword>
<dbReference type="PANTHER" id="PTHR10429">
    <property type="entry name" value="DNA-3-METHYLADENINE GLYCOSYLASE"/>
    <property type="match status" value="1"/>
</dbReference>
<evidence type="ECO:0000256" key="4">
    <source>
        <dbReference type="ARBA" id="ARBA00023204"/>
    </source>
</evidence>
<name>A0ABP9X009_9CHLR</name>
<dbReference type="RefSeq" id="WP_345722392.1">
    <property type="nucleotide sequence ID" value="NZ_BAABRU010000008.1"/>
</dbReference>
<evidence type="ECO:0000313" key="7">
    <source>
        <dbReference type="Proteomes" id="UP001428290"/>
    </source>
</evidence>
<reference evidence="6 7" key="1">
    <citation type="submission" date="2024-02" db="EMBL/GenBank/DDBJ databases">
        <title>Herpetosiphon gulosus NBRC 112829.</title>
        <authorList>
            <person name="Ichikawa N."/>
            <person name="Katano-Makiyama Y."/>
            <person name="Hidaka K."/>
        </authorList>
    </citation>
    <scope>NUCLEOTIDE SEQUENCE [LARGE SCALE GENOMIC DNA]</scope>
    <source>
        <strain evidence="6 7">NBRC 112829</strain>
    </source>
</reference>
<comment type="similarity">
    <text evidence="1 5">Belongs to the DNA glycosylase MPG family.</text>
</comment>
<dbReference type="Gene3D" id="3.10.300.10">
    <property type="entry name" value="Methylpurine-DNA glycosylase (MPG)"/>
    <property type="match status" value="1"/>
</dbReference>
<dbReference type="InterPro" id="IPR003180">
    <property type="entry name" value="MPG"/>
</dbReference>
<dbReference type="NCBIfam" id="TIGR00567">
    <property type="entry name" value="3mg"/>
    <property type="match status" value="1"/>
</dbReference>
<evidence type="ECO:0000256" key="5">
    <source>
        <dbReference type="HAMAP-Rule" id="MF_00527"/>
    </source>
</evidence>
<dbReference type="InterPro" id="IPR036995">
    <property type="entry name" value="MPG_sf"/>
</dbReference>